<dbReference type="RefSeq" id="WP_065700956.1">
    <property type="nucleotide sequence ID" value="NZ_CP049208.1"/>
</dbReference>
<evidence type="ECO:0000256" key="2">
    <source>
        <dbReference type="SAM" id="SignalP"/>
    </source>
</evidence>
<evidence type="ECO:0000313" key="4">
    <source>
        <dbReference type="EMBL" id="QTG03393.1"/>
    </source>
</evidence>
<dbReference type="EMBL" id="CP049208">
    <property type="protein sequence ID" value="QTG03393.1"/>
    <property type="molecule type" value="Genomic_DNA"/>
</dbReference>
<evidence type="ECO:0000313" key="6">
    <source>
        <dbReference type="Proteomes" id="UP000822331"/>
    </source>
</evidence>
<keyword evidence="2" id="KW-0732">Signal</keyword>
<reference evidence="4" key="2">
    <citation type="submission" date="2020-02" db="EMBL/GenBank/DDBJ databases">
        <title>Unexpected conservation and global transmission of agrobacterial virulence plasmids.</title>
        <authorList>
            <person name="Weisberg A.J."/>
            <person name="Davis E.W. II"/>
            <person name="Tabima J.R."/>
            <person name="Belcher M.S."/>
            <person name="Miller M."/>
            <person name="Kuo C.-H."/>
            <person name="Loper J.E."/>
            <person name="Grunwald N.J."/>
            <person name="Putnam M.L."/>
            <person name="Chang J.H."/>
        </authorList>
    </citation>
    <scope>NUCLEOTIDE SEQUENCE</scope>
    <source>
        <strain evidence="4">W2/73</strain>
        <plasmid evidence="4">pW2_73_1</plasmid>
    </source>
</reference>
<dbReference type="Proteomes" id="UP000822331">
    <property type="component" value="Unassembled WGS sequence"/>
</dbReference>
<evidence type="ECO:0000313" key="5">
    <source>
        <dbReference type="Proteomes" id="UP000663912"/>
    </source>
</evidence>
<organism evidence="4 5">
    <name type="scientific">Agrobacterium rubi</name>
    <dbReference type="NCBI Taxonomy" id="28099"/>
    <lineage>
        <taxon>Bacteria</taxon>
        <taxon>Pseudomonadati</taxon>
        <taxon>Pseudomonadota</taxon>
        <taxon>Alphaproteobacteria</taxon>
        <taxon>Hyphomicrobiales</taxon>
        <taxon>Rhizobiaceae</taxon>
        <taxon>Rhizobium/Agrobacterium group</taxon>
        <taxon>Agrobacterium</taxon>
    </lineage>
</organism>
<dbReference type="Proteomes" id="UP000663912">
    <property type="component" value="Plasmid pW2_73_1"/>
</dbReference>
<keyword evidence="6" id="KW-1185">Reference proteome</keyword>
<dbReference type="KEGG" id="arui:G6M88_23360"/>
<protein>
    <submittedName>
        <fullName evidence="4">DUF3500 domain-containing protein</fullName>
    </submittedName>
</protein>
<evidence type="ECO:0000313" key="3">
    <source>
        <dbReference type="EMBL" id="NTF39765.1"/>
    </source>
</evidence>
<feature type="region of interest" description="Disordered" evidence="1">
    <location>
        <begin position="157"/>
        <end position="190"/>
    </location>
</feature>
<reference evidence="3 6" key="1">
    <citation type="journal article" date="2020" name="Science">
        <title>Unexpected conservation and global transmission of agrobacterial virulence plasmids.</title>
        <authorList>
            <person name="Weisberg A.J."/>
            <person name="Davis E.W. 2nd"/>
            <person name="Tabima J."/>
            <person name="Belcher M.S."/>
            <person name="Miller M."/>
            <person name="Kuo C.H."/>
            <person name="Loper J.E."/>
            <person name="Grunwald N.J."/>
            <person name="Putnam M.L."/>
            <person name="Chang J.H."/>
        </authorList>
    </citation>
    <scope>NUCLEOTIDE SEQUENCE [LARGE SCALE GENOMIC DNA]</scope>
    <source>
        <strain evidence="3 6">A19/93</strain>
    </source>
</reference>
<feature type="signal peptide" evidence="2">
    <location>
        <begin position="1"/>
        <end position="25"/>
    </location>
</feature>
<proteinExistence type="predicted"/>
<dbReference type="AlphaFoldDB" id="A0AAE7R7P5"/>
<keyword evidence="4" id="KW-0614">Plasmid</keyword>
<feature type="chain" id="PRO_5041913355" evidence="2">
    <location>
        <begin position="26"/>
        <end position="409"/>
    </location>
</feature>
<dbReference type="PANTHER" id="PTHR37489">
    <property type="entry name" value="DUF3500 DOMAIN-CONTAINING PROTEIN"/>
    <property type="match status" value="1"/>
</dbReference>
<evidence type="ECO:0000256" key="1">
    <source>
        <dbReference type="SAM" id="MobiDB-lite"/>
    </source>
</evidence>
<geneLocation type="plasmid" evidence="4 5">
    <name>pW2_73_1</name>
</geneLocation>
<name>A0AAE7R7P5_9HYPH</name>
<gene>
    <name evidence="3" type="ORF">G6L72_24045</name>
    <name evidence="4" type="ORF">G6M88_23360</name>
</gene>
<feature type="compositionally biased region" description="Pro residues" evidence="1">
    <location>
        <begin position="176"/>
        <end position="188"/>
    </location>
</feature>
<dbReference type="InterPro" id="IPR021889">
    <property type="entry name" value="DUF3500"/>
</dbReference>
<dbReference type="EMBL" id="JAAMCP010000017">
    <property type="protein sequence ID" value="NTF39765.1"/>
    <property type="molecule type" value="Genomic_DNA"/>
</dbReference>
<dbReference type="Pfam" id="PF12006">
    <property type="entry name" value="DUF3500"/>
    <property type="match status" value="1"/>
</dbReference>
<dbReference type="PANTHER" id="PTHR37489:SF1">
    <property type="entry name" value="DUF3500 DOMAIN-CONTAINING PROTEIN"/>
    <property type="match status" value="1"/>
</dbReference>
<accession>A0AAE7R7P5</accession>
<sequence>MLTRSTIYISLCIGLLANTANSAIARDASAMLNHDGSVTVTGITQPGQDIKVSQSCLAQTNQAAMVACTANKFLETLSDKQEAKVLLDLTKENSTAWSNLPCGSRCRVGISLGDLSTEQVAAALAVVKAASSANVNDGFSEMMQILMADDVLGAAQSSEKGYRQAGTPPRGKGPRPDGPPPNAGPPPRGAGFGGYSSANYFIAFLGTPGTRNTWQLQFGGHHLALLKTYTADREVGDTPTFVGIEPKVWTDGENVHAPLEQKRQAMVAMLAGLTTTQLAAAKIDAAFSDVLLGPGADGKFPETKVGLPVAELDVSQKQLVLAAMNGWVRDTAPDTADTTMTDYKAGLDQTYIAYSGNRMLSNHADYVRIDGPRVWIEFVCQDGVVYGNQIHYHTVWRDHETDYGAVYRF</sequence>